<feature type="compositionally biased region" description="Pro residues" evidence="9">
    <location>
        <begin position="469"/>
        <end position="478"/>
    </location>
</feature>
<dbReference type="SUPFAM" id="SSF52266">
    <property type="entry name" value="SGNH hydrolase"/>
    <property type="match status" value="1"/>
</dbReference>
<feature type="transmembrane region" description="Helical" evidence="10">
    <location>
        <begin position="245"/>
        <end position="265"/>
    </location>
</feature>
<dbReference type="InterPro" id="IPR002656">
    <property type="entry name" value="Acyl_transf_3_dom"/>
</dbReference>
<dbReference type="PANTHER" id="PTHR23028">
    <property type="entry name" value="ACETYLTRANSFERASE"/>
    <property type="match status" value="1"/>
</dbReference>
<feature type="transmembrane region" description="Helical" evidence="10">
    <location>
        <begin position="385"/>
        <end position="410"/>
    </location>
</feature>
<feature type="transmembrane region" description="Helical" evidence="10">
    <location>
        <begin position="45"/>
        <end position="69"/>
    </location>
</feature>
<feature type="transmembrane region" description="Helical" evidence="10">
    <location>
        <begin position="271"/>
        <end position="292"/>
    </location>
</feature>
<proteinExistence type="inferred from homology"/>
<keyword evidence="8" id="KW-0012">Acyltransferase</keyword>
<dbReference type="PANTHER" id="PTHR23028:SF53">
    <property type="entry name" value="ACYL_TRANSF_3 DOMAIN-CONTAINING PROTEIN"/>
    <property type="match status" value="1"/>
</dbReference>
<dbReference type="RefSeq" id="WP_094253633.1">
    <property type="nucleotide sequence ID" value="NZ_JBHLXL010000002.1"/>
</dbReference>
<evidence type="ECO:0000256" key="5">
    <source>
        <dbReference type="ARBA" id="ARBA00022692"/>
    </source>
</evidence>
<comment type="similarity">
    <text evidence="2">Belongs to the acyltransferase 3 family.</text>
</comment>
<dbReference type="Proteomes" id="UP000215059">
    <property type="component" value="Unassembled WGS sequence"/>
</dbReference>
<dbReference type="GO" id="GO:0016747">
    <property type="term" value="F:acyltransferase activity, transferring groups other than amino-acyl groups"/>
    <property type="evidence" value="ECO:0007669"/>
    <property type="project" value="InterPro"/>
</dbReference>
<dbReference type="OrthoDB" id="9796461at2"/>
<dbReference type="Pfam" id="PF01757">
    <property type="entry name" value="Acyl_transf_3"/>
    <property type="match status" value="1"/>
</dbReference>
<comment type="subcellular location">
    <subcellularLocation>
        <location evidence="1">Cell membrane</location>
        <topology evidence="1">Multi-pass membrane protein</topology>
    </subcellularLocation>
</comment>
<keyword evidence="5 10" id="KW-0812">Transmembrane</keyword>
<evidence type="ECO:0000259" key="11">
    <source>
        <dbReference type="Pfam" id="PF01757"/>
    </source>
</evidence>
<feature type="transmembrane region" description="Helical" evidence="10">
    <location>
        <begin position="90"/>
        <end position="108"/>
    </location>
</feature>
<dbReference type="InterPro" id="IPR036514">
    <property type="entry name" value="SGNH_hydro_sf"/>
</dbReference>
<feature type="transmembrane region" description="Helical" evidence="10">
    <location>
        <begin position="21"/>
        <end position="39"/>
    </location>
</feature>
<keyword evidence="4" id="KW-0808">Transferase</keyword>
<dbReference type="Gene3D" id="3.40.50.1110">
    <property type="entry name" value="SGNH hydrolase"/>
    <property type="match status" value="1"/>
</dbReference>
<dbReference type="InterPro" id="IPR050879">
    <property type="entry name" value="Acyltransferase_3"/>
</dbReference>
<evidence type="ECO:0000256" key="9">
    <source>
        <dbReference type="SAM" id="MobiDB-lite"/>
    </source>
</evidence>
<feature type="transmembrane region" description="Helical" evidence="10">
    <location>
        <begin position="342"/>
        <end position="364"/>
    </location>
</feature>
<keyword evidence="13" id="KW-1185">Reference proteome</keyword>
<keyword evidence="6 10" id="KW-1133">Transmembrane helix</keyword>
<evidence type="ECO:0000256" key="3">
    <source>
        <dbReference type="ARBA" id="ARBA00022475"/>
    </source>
</evidence>
<evidence type="ECO:0000256" key="6">
    <source>
        <dbReference type="ARBA" id="ARBA00022989"/>
    </source>
</evidence>
<feature type="transmembrane region" description="Helical" evidence="10">
    <location>
        <begin position="215"/>
        <end position="233"/>
    </location>
</feature>
<comment type="caution">
    <text evidence="12">The sequence shown here is derived from an EMBL/GenBank/DDBJ whole genome shotgun (WGS) entry which is preliminary data.</text>
</comment>
<feature type="compositionally biased region" description="Basic and acidic residues" evidence="9">
    <location>
        <begin position="435"/>
        <end position="467"/>
    </location>
</feature>
<feature type="domain" description="Acyltransferase 3" evidence="11">
    <location>
        <begin position="23"/>
        <end position="355"/>
    </location>
</feature>
<feature type="transmembrane region" description="Helical" evidence="10">
    <location>
        <begin position="153"/>
        <end position="174"/>
    </location>
</feature>
<reference evidence="12 13" key="1">
    <citation type="submission" date="2017-07" db="EMBL/GenBank/DDBJ databases">
        <title>Fictibacillus sp. nov. GDSW-R2A3 Genome sequencing and assembly.</title>
        <authorList>
            <person name="Mayilraj S."/>
        </authorList>
    </citation>
    <scope>NUCLEOTIDE SEQUENCE [LARGE SCALE GENOMIC DNA]</scope>
    <source>
        <strain evidence="12 13">GDSW-R2A3</strain>
    </source>
</reference>
<evidence type="ECO:0000256" key="1">
    <source>
        <dbReference type="ARBA" id="ARBA00004651"/>
    </source>
</evidence>
<sequence length="643" mass="71649">MKQKRAIKKESLQNTAEKPRYITGLDGIRAIAVLAVIAYHLNFQWASGGLLGVTVFFVLSGYLITDLLISEYNNNGKIDLKNFWIRRARRLLPGMFTMLLVVMSWVTLFKQELLTKLCEDALAAIFYISNWYYVFQDLSYFESFGVTSLLTHFWSLAVEEQFYIIWPLFIGLLLKLPKKLVFSYTLMLAIVSALAMAAMYEPGADPSRIYYGTDTRAFSLLIGAALAMIWPSRKLSQSAPASARISMDLTGTAALLVILFMIWQTNQYQDFLYQGGMVILSVASALLVGAVAHPSSTLNKVLSLQPLKWLGLRSYGIYLWHYPVIALTTPKVNVEGPNPLLITFQLTLILLLAALSYAFIEMPIRHGAITKTWHMVRRGEWQGKVGYYSKFVTVSGIILMLCVISTLGVVSDRIVKASNPINEVSLPLIGPIKEKEVPADKPKEPEEVKPVPPKESRDKDRPEERAPASKPPTPPKPAEPAKEVNKDAKITVIGDSVMISAAAYLEVEFPRLKADGKVGRQMEDAHSIFQQLKSSGQLGDYVVIELGTNGPFDKEQLEELLDLIGEKREVVLVNVRVPRPWQTVVNEVLSETAAERDNVTLVDWYGASASHAEYFGGDGVHLTKTGAKAFTDLIIKELIEVTN</sequence>
<evidence type="ECO:0000256" key="8">
    <source>
        <dbReference type="ARBA" id="ARBA00023315"/>
    </source>
</evidence>
<evidence type="ECO:0000256" key="4">
    <source>
        <dbReference type="ARBA" id="ARBA00022679"/>
    </source>
</evidence>
<evidence type="ECO:0000313" key="13">
    <source>
        <dbReference type="Proteomes" id="UP000215059"/>
    </source>
</evidence>
<evidence type="ECO:0000313" key="12">
    <source>
        <dbReference type="EMBL" id="OYD56617.1"/>
    </source>
</evidence>
<dbReference type="GO" id="GO:0005886">
    <property type="term" value="C:plasma membrane"/>
    <property type="evidence" value="ECO:0007669"/>
    <property type="project" value="UniProtKB-SubCell"/>
</dbReference>
<evidence type="ECO:0000256" key="2">
    <source>
        <dbReference type="ARBA" id="ARBA00007400"/>
    </source>
</evidence>
<protein>
    <recommendedName>
        <fullName evidence="11">Acyltransferase 3 domain-containing protein</fullName>
    </recommendedName>
</protein>
<keyword evidence="3" id="KW-1003">Cell membrane</keyword>
<dbReference type="GO" id="GO:0009103">
    <property type="term" value="P:lipopolysaccharide biosynthetic process"/>
    <property type="evidence" value="ECO:0007669"/>
    <property type="project" value="TreeGrafter"/>
</dbReference>
<organism evidence="12 13">
    <name type="scientific">Fictibacillus aquaticus</name>
    <dbReference type="NCBI Taxonomy" id="2021314"/>
    <lineage>
        <taxon>Bacteria</taxon>
        <taxon>Bacillati</taxon>
        <taxon>Bacillota</taxon>
        <taxon>Bacilli</taxon>
        <taxon>Bacillales</taxon>
        <taxon>Fictibacillaceae</taxon>
        <taxon>Fictibacillus</taxon>
    </lineage>
</organism>
<name>A0A235F6P8_9BACL</name>
<evidence type="ECO:0000256" key="10">
    <source>
        <dbReference type="SAM" id="Phobius"/>
    </source>
</evidence>
<feature type="transmembrane region" description="Helical" evidence="10">
    <location>
        <begin position="181"/>
        <end position="200"/>
    </location>
</feature>
<feature type="region of interest" description="Disordered" evidence="9">
    <location>
        <begin position="435"/>
        <end position="486"/>
    </location>
</feature>
<keyword evidence="7 10" id="KW-0472">Membrane</keyword>
<dbReference type="EMBL" id="NOII01000011">
    <property type="protein sequence ID" value="OYD56617.1"/>
    <property type="molecule type" value="Genomic_DNA"/>
</dbReference>
<gene>
    <name evidence="12" type="ORF">CGZ90_16530</name>
</gene>
<evidence type="ECO:0000256" key="7">
    <source>
        <dbReference type="ARBA" id="ARBA00023136"/>
    </source>
</evidence>
<accession>A0A235F6P8</accession>
<dbReference type="CDD" id="cd01840">
    <property type="entry name" value="SGNH_hydrolase_yrhL_like"/>
    <property type="match status" value="1"/>
</dbReference>
<dbReference type="AlphaFoldDB" id="A0A235F6P8"/>
<feature type="transmembrane region" description="Helical" evidence="10">
    <location>
        <begin position="312"/>
        <end position="330"/>
    </location>
</feature>